<comment type="caution">
    <text evidence="5">The sequence shown here is derived from an EMBL/GenBank/DDBJ whole genome shotgun (WGS) entry which is preliminary data.</text>
</comment>
<dbReference type="PROSITE" id="PS01124">
    <property type="entry name" value="HTH_ARAC_FAMILY_2"/>
    <property type="match status" value="1"/>
</dbReference>
<dbReference type="GO" id="GO:0000976">
    <property type="term" value="F:transcription cis-regulatory region binding"/>
    <property type="evidence" value="ECO:0007669"/>
    <property type="project" value="TreeGrafter"/>
</dbReference>
<evidence type="ECO:0000256" key="3">
    <source>
        <dbReference type="ARBA" id="ARBA00023163"/>
    </source>
</evidence>
<sequence length="331" mass="38173">MMPLKRFLLDGNYKLLLKDLGVDLSEFLRQAELPYDLFDLPQPMVTTDEYYSMWDTLTDYGEKMMLPLQAGMAIQPEMFSPALIVALLSNNGISALERVIKYKILVAPMIFELNMHDEYVDLIIKSDKENNYLPLGLVAFEMIFMNRILSIGTRESIKPVLVQSTEKIREQEYEDFFGVKPAVGDQNIIRFKKEDLEQEFLTKNQGAWDFYLKGLDQRLEQAKKDHSFAFVVKTNLAKMLPTGEASIEILANEIGISKRTIQRKLAAEHTTFQGELSAVREEFAKKYLKNTNVSTKEIAFLLGYDEFNSFTRAFKSWTGKTISEYKGSRWI</sequence>
<dbReference type="PANTHER" id="PTHR47894">
    <property type="entry name" value="HTH-TYPE TRANSCRIPTIONAL REGULATOR GADX"/>
    <property type="match status" value="1"/>
</dbReference>
<dbReference type="Gene3D" id="1.10.10.60">
    <property type="entry name" value="Homeodomain-like"/>
    <property type="match status" value="1"/>
</dbReference>
<dbReference type="SUPFAM" id="SSF46689">
    <property type="entry name" value="Homeodomain-like"/>
    <property type="match status" value="1"/>
</dbReference>
<dbReference type="Proteomes" id="UP000294919">
    <property type="component" value="Unassembled WGS sequence"/>
</dbReference>
<proteinExistence type="predicted"/>
<gene>
    <name evidence="5" type="ORF">EV214_1711</name>
</gene>
<dbReference type="InterPro" id="IPR009057">
    <property type="entry name" value="Homeodomain-like_sf"/>
</dbReference>
<dbReference type="InterPro" id="IPR018060">
    <property type="entry name" value="HTH_AraC"/>
</dbReference>
<keyword evidence="3" id="KW-0804">Transcription</keyword>
<protein>
    <submittedName>
        <fullName evidence="5">AraC-type transcriptional regulator</fullName>
    </submittedName>
</protein>
<dbReference type="PANTHER" id="PTHR47894:SF1">
    <property type="entry name" value="HTH-TYPE TRANSCRIPTIONAL REGULATOR VQSM"/>
    <property type="match status" value="1"/>
</dbReference>
<feature type="domain" description="HTH araC/xylS-type" evidence="4">
    <location>
        <begin position="226"/>
        <end position="328"/>
    </location>
</feature>
<dbReference type="GO" id="GO:0005829">
    <property type="term" value="C:cytosol"/>
    <property type="evidence" value="ECO:0007669"/>
    <property type="project" value="TreeGrafter"/>
</dbReference>
<evidence type="ECO:0000259" key="4">
    <source>
        <dbReference type="PROSITE" id="PS01124"/>
    </source>
</evidence>
<dbReference type="InterPro" id="IPR032687">
    <property type="entry name" value="AraC-type_N"/>
</dbReference>
<dbReference type="Pfam" id="PF12625">
    <property type="entry name" value="Arabinose_bd"/>
    <property type="match status" value="1"/>
</dbReference>
<evidence type="ECO:0000256" key="1">
    <source>
        <dbReference type="ARBA" id="ARBA00023015"/>
    </source>
</evidence>
<organism evidence="5 6">
    <name type="scientific">Marinisporobacter balticus</name>
    <dbReference type="NCBI Taxonomy" id="2018667"/>
    <lineage>
        <taxon>Bacteria</taxon>
        <taxon>Bacillati</taxon>
        <taxon>Bacillota</taxon>
        <taxon>Clostridia</taxon>
        <taxon>Peptostreptococcales</taxon>
        <taxon>Thermotaleaceae</taxon>
        <taxon>Marinisporobacter</taxon>
    </lineage>
</organism>
<dbReference type="SMART" id="SM00342">
    <property type="entry name" value="HTH_ARAC"/>
    <property type="match status" value="1"/>
</dbReference>
<keyword evidence="6" id="KW-1185">Reference proteome</keyword>
<evidence type="ECO:0000313" key="5">
    <source>
        <dbReference type="EMBL" id="TCO66901.1"/>
    </source>
</evidence>
<dbReference type="OrthoDB" id="5582699at2"/>
<dbReference type="RefSeq" id="WP_132248493.1">
    <property type="nucleotide sequence ID" value="NZ_SLWV01000071.1"/>
</dbReference>
<reference evidence="5 6" key="1">
    <citation type="submission" date="2019-03" db="EMBL/GenBank/DDBJ databases">
        <title>Genomic Encyclopedia of Type Strains, Phase IV (KMG-IV): sequencing the most valuable type-strain genomes for metagenomic binning, comparative biology and taxonomic classification.</title>
        <authorList>
            <person name="Goeker M."/>
        </authorList>
    </citation>
    <scope>NUCLEOTIDE SEQUENCE [LARGE SCALE GENOMIC DNA]</scope>
    <source>
        <strain evidence="5 6">DSM 102940</strain>
    </source>
</reference>
<dbReference type="Pfam" id="PF12833">
    <property type="entry name" value="HTH_18"/>
    <property type="match status" value="1"/>
</dbReference>
<keyword evidence="2" id="KW-0238">DNA-binding</keyword>
<accession>A0A4R2K1L1</accession>
<dbReference type="GO" id="GO:0003700">
    <property type="term" value="F:DNA-binding transcription factor activity"/>
    <property type="evidence" value="ECO:0007669"/>
    <property type="project" value="InterPro"/>
</dbReference>
<evidence type="ECO:0000256" key="2">
    <source>
        <dbReference type="ARBA" id="ARBA00023125"/>
    </source>
</evidence>
<name>A0A4R2K1L1_9FIRM</name>
<keyword evidence="1" id="KW-0805">Transcription regulation</keyword>
<dbReference type="AlphaFoldDB" id="A0A4R2K1L1"/>
<dbReference type="EMBL" id="SLWV01000071">
    <property type="protein sequence ID" value="TCO66901.1"/>
    <property type="molecule type" value="Genomic_DNA"/>
</dbReference>
<evidence type="ECO:0000313" key="6">
    <source>
        <dbReference type="Proteomes" id="UP000294919"/>
    </source>
</evidence>